<dbReference type="GO" id="GO:0030623">
    <property type="term" value="F:U5 snRNA binding"/>
    <property type="evidence" value="ECO:0000318"/>
    <property type="project" value="GO_Central"/>
</dbReference>
<dbReference type="STRING" id="35128.B8C3V4"/>
<dbReference type="Pfam" id="PF10598">
    <property type="entry name" value="RRM_4"/>
    <property type="match status" value="1"/>
</dbReference>
<dbReference type="InParanoid" id="B8C3V4"/>
<dbReference type="Proteomes" id="UP000001449">
    <property type="component" value="Chromosome 5"/>
</dbReference>
<proteinExistence type="predicted"/>
<keyword evidence="6" id="KW-1185">Reference proteome</keyword>
<dbReference type="PANTHER" id="PTHR11140">
    <property type="entry name" value="PRE-MRNA SPLICING FACTOR PRP8"/>
    <property type="match status" value="1"/>
</dbReference>
<accession>B8C3V4</accession>
<reference evidence="5 6" key="2">
    <citation type="journal article" date="2008" name="Nature">
        <title>The Phaeodactylum genome reveals the evolutionary history of diatom genomes.</title>
        <authorList>
            <person name="Bowler C."/>
            <person name="Allen A.E."/>
            <person name="Badger J.H."/>
            <person name="Grimwood J."/>
            <person name="Jabbari K."/>
            <person name="Kuo A."/>
            <person name="Maheswari U."/>
            <person name="Martens C."/>
            <person name="Maumus F."/>
            <person name="Otillar R.P."/>
            <person name="Rayko E."/>
            <person name="Salamov A."/>
            <person name="Vandepoele K."/>
            <person name="Beszteri B."/>
            <person name="Gruber A."/>
            <person name="Heijde M."/>
            <person name="Katinka M."/>
            <person name="Mock T."/>
            <person name="Valentin K."/>
            <person name="Verret F."/>
            <person name="Berges J.A."/>
            <person name="Brownlee C."/>
            <person name="Cadoret J.P."/>
            <person name="Chiovitti A."/>
            <person name="Choi C.J."/>
            <person name="Coesel S."/>
            <person name="De Martino A."/>
            <person name="Detter J.C."/>
            <person name="Durkin C."/>
            <person name="Falciatore A."/>
            <person name="Fournet J."/>
            <person name="Haruta M."/>
            <person name="Huysman M.J."/>
            <person name="Jenkins B.D."/>
            <person name="Jiroutova K."/>
            <person name="Jorgensen R.E."/>
            <person name="Joubert Y."/>
            <person name="Kaplan A."/>
            <person name="Kroger N."/>
            <person name="Kroth P.G."/>
            <person name="La Roche J."/>
            <person name="Lindquist E."/>
            <person name="Lommer M."/>
            <person name="Martin-Jezequel V."/>
            <person name="Lopez P.J."/>
            <person name="Lucas S."/>
            <person name="Mangogna M."/>
            <person name="McGinnis K."/>
            <person name="Medlin L.K."/>
            <person name="Montsant A."/>
            <person name="Oudot-Le Secq M.P."/>
            <person name="Napoli C."/>
            <person name="Obornik M."/>
            <person name="Parker M.S."/>
            <person name="Petit J.L."/>
            <person name="Porcel B.M."/>
            <person name="Poulsen N."/>
            <person name="Robison M."/>
            <person name="Rychlewski L."/>
            <person name="Rynearson T.A."/>
            <person name="Schmutz J."/>
            <person name="Shapiro H."/>
            <person name="Siaut M."/>
            <person name="Stanley M."/>
            <person name="Sussman M.R."/>
            <person name="Taylor A.R."/>
            <person name="Vardi A."/>
            <person name="von Dassow P."/>
            <person name="Vyverman W."/>
            <person name="Willis A."/>
            <person name="Wyrwicz L.S."/>
            <person name="Rokhsar D.S."/>
            <person name="Weissenbach J."/>
            <person name="Armbrust E.V."/>
            <person name="Green B.R."/>
            <person name="Van de Peer Y."/>
            <person name="Grigoriev I.V."/>
        </authorList>
    </citation>
    <scope>NUCLEOTIDE SEQUENCE [LARGE SCALE GENOMIC DNA]</scope>
    <source>
        <strain evidence="5 6">CCMP1335</strain>
    </source>
</reference>
<evidence type="ECO:0000256" key="1">
    <source>
        <dbReference type="SAM" id="MobiDB-lite"/>
    </source>
</evidence>
<dbReference type="GO" id="GO:0097157">
    <property type="term" value="F:pre-mRNA intronic binding"/>
    <property type="evidence" value="ECO:0000318"/>
    <property type="project" value="GO_Central"/>
</dbReference>
<dbReference type="PaxDb" id="35128-Thaps5776"/>
<organism evidence="5 6">
    <name type="scientific">Thalassiosira pseudonana</name>
    <name type="common">Marine diatom</name>
    <name type="synonym">Cyclotella nana</name>
    <dbReference type="NCBI Taxonomy" id="35128"/>
    <lineage>
        <taxon>Eukaryota</taxon>
        <taxon>Sar</taxon>
        <taxon>Stramenopiles</taxon>
        <taxon>Ochrophyta</taxon>
        <taxon>Bacillariophyta</taxon>
        <taxon>Coscinodiscophyceae</taxon>
        <taxon>Thalassiosirophycidae</taxon>
        <taxon>Thalassiosirales</taxon>
        <taxon>Thalassiosiraceae</taxon>
        <taxon>Thalassiosira</taxon>
    </lineage>
</organism>
<feature type="compositionally biased region" description="Basic and acidic residues" evidence="1">
    <location>
        <begin position="1075"/>
        <end position="1094"/>
    </location>
</feature>
<dbReference type="GeneID" id="7442286"/>
<protein>
    <submittedName>
        <fullName evidence="5">Uncharacterized protein</fullName>
    </submittedName>
</protein>
<dbReference type="GO" id="GO:0005682">
    <property type="term" value="C:U5 snRNP"/>
    <property type="evidence" value="ECO:0000318"/>
    <property type="project" value="GO_Central"/>
</dbReference>
<dbReference type="Gene3D" id="1.20.80.40">
    <property type="match status" value="1"/>
</dbReference>
<dbReference type="PANTHER" id="PTHR11140:SF0">
    <property type="entry name" value="PRE-MRNA-PROCESSING-SPLICING FACTOR 8"/>
    <property type="match status" value="1"/>
</dbReference>
<dbReference type="InterPro" id="IPR012337">
    <property type="entry name" value="RNaseH-like_sf"/>
</dbReference>
<dbReference type="InterPro" id="IPR043173">
    <property type="entry name" value="Prp8_domainIV_fingers"/>
</dbReference>
<feature type="domain" description="PROCT" evidence="3">
    <location>
        <begin position="866"/>
        <end position="912"/>
    </location>
</feature>
<gene>
    <name evidence="5" type="ORF">THAPSDRAFT_5776</name>
</gene>
<name>B8C3V4_THAPS</name>
<sequence>MLNLLINRKQLNYLHLDYNFNFKPSKTSPPRRERRVDLVMLPSYEGDLAPHETSGKGPGVGFWAPSWRVWLFFLRGITPLMEIWLGNLLARQFEGRHSKAQAKNVTKQRVESQFDLELRASVMHDILDMMPQGVKQNKSRVILSHLSEAFRYWKANIPWKVPGMPAPIENMILRYFKAKADRWTNIAHYNRERIKRGGTVDKTVVKKNLGRLTRLWLKAEQERQHNYLKDGPYVSAEEAVAIYTTTVHWLESRKFTPIPFPPLSYKHDTKLLILALERLKEGLGLQILLNSAAREELGLIEQAYDNPHEALSRIKGHLLTMRTFKEVGIEFMDMYSHLSPVYNIEPLEKITVAYLDQYLWYEADKRHLFPNWIKGRLRASSASGLQDVWDVDENGDSVVMLQSELEKMYEKIDLTLLNRLLRLIVDHNIADYITAKNNVSIAYKDMMHTNSYGLIRGLQFSSFIVQYYGLVLDLLVLGLARASELAGMPRRPNEYLTFADVETEVSHPIRLYTRYMDKVYMLFKFDGEESKDLIQRYLIEHPDPNNENAVGYRNKMCWPRDCRMRLLKRDVNLGRAIFWDIKNRLPRSITTLDWDNSFVNVYSAGNPNLLFDMVGFEVRIQPLRSSRKLTDEQWIKVEVALKDLILADYGKKNNANVSSLTKSEIRDIILGMEISPPSLQRQQVAEIEAQSREQSQMTATTTKTTNVHGEQIVTTQYEAAIFHSKTDWRVRTISATNLHLRTKHIYVSSEDISEEGLTYVLPKNILSTFITIADLRTQNHSSRQGPSKRSEVHCDGAAGWKSPECHFAQSIAWSRDAGELEPLGWVHTQPHELIQSGVQVLPAPDVIMHSGIIEDNKKSWSGQNEIIITTSFTQGSCSLTAYRVTDSRLYWGMKNRNIAGGVANAQGYSIINNDNKNNKMSASSTIINNKKSPSTPLRQSCFASPAEANVANRTVLRGILVSNRPEYSRMKAALKSHRVEFVDAKVFDERIERFVELERLRALPVPILKKYHSVRSTLLIEELDNLEKMYEAFRTSRAYRKRPHAYVLIDSPEEVLPTNPSALKRCRLTPTTLKRAIDDSGREERRSKRQRLGEAEAVSTATPAVVVAAAPPAVVPVATKRSIGDSGCEERRFKRQRLGETEAVSTATPAVVVAAAPPAVVPVATKRSIGDSGCEERRFKRQRLGETEAVSTATPAVVVAAAAPPAVVPVATKRAIGDSGCEERRSKRQRLGEAEAAVAAPPAVVPVAINQDEASNKVAEQERPVSTATPAVVVAAAAPPAVIVAAAAPPAVVPVAINQDEASNKVAEQERPVSTATPAVVVAAAAPPAVVPVAINQDEASNKVAEQERLAEDKKQRRKERELRRIESSLGPKWKVTASSNSGRRRSSRVRKQTVFFRDLVW</sequence>
<dbReference type="GO" id="GO:0071013">
    <property type="term" value="C:catalytic step 2 spliceosome"/>
    <property type="evidence" value="ECO:0000318"/>
    <property type="project" value="GO_Central"/>
</dbReference>
<evidence type="ECO:0000259" key="2">
    <source>
        <dbReference type="Pfam" id="PF08083"/>
    </source>
</evidence>
<dbReference type="InterPro" id="IPR027652">
    <property type="entry name" value="PRP8"/>
</dbReference>
<evidence type="ECO:0000313" key="6">
    <source>
        <dbReference type="Proteomes" id="UP000001449"/>
    </source>
</evidence>
<dbReference type="Pfam" id="PF08084">
    <property type="entry name" value="PROCT"/>
    <property type="match status" value="1"/>
</dbReference>
<feature type="region of interest" description="Disordered" evidence="1">
    <location>
        <begin position="1344"/>
        <end position="1364"/>
    </location>
</feature>
<dbReference type="KEGG" id="tps:THAPSDRAFT_5776"/>
<reference evidence="5 6" key="1">
    <citation type="journal article" date="2004" name="Science">
        <title>The genome of the diatom Thalassiosira pseudonana: ecology, evolution, and metabolism.</title>
        <authorList>
            <person name="Armbrust E.V."/>
            <person name="Berges J.A."/>
            <person name="Bowler C."/>
            <person name="Green B.R."/>
            <person name="Martinez D."/>
            <person name="Putnam N.H."/>
            <person name="Zhou S."/>
            <person name="Allen A.E."/>
            <person name="Apt K.E."/>
            <person name="Bechner M."/>
            <person name="Brzezinski M.A."/>
            <person name="Chaal B.K."/>
            <person name="Chiovitti A."/>
            <person name="Davis A.K."/>
            <person name="Demarest M.S."/>
            <person name="Detter J.C."/>
            <person name="Glavina T."/>
            <person name="Goodstein D."/>
            <person name="Hadi M.Z."/>
            <person name="Hellsten U."/>
            <person name="Hildebrand M."/>
            <person name="Jenkins B.D."/>
            <person name="Jurka J."/>
            <person name="Kapitonov V.V."/>
            <person name="Kroger N."/>
            <person name="Lau W.W."/>
            <person name="Lane T.W."/>
            <person name="Larimer F.W."/>
            <person name="Lippmeier J.C."/>
            <person name="Lucas S."/>
            <person name="Medina M."/>
            <person name="Montsant A."/>
            <person name="Obornik M."/>
            <person name="Parker M.S."/>
            <person name="Palenik B."/>
            <person name="Pazour G.J."/>
            <person name="Richardson P.M."/>
            <person name="Rynearson T.A."/>
            <person name="Saito M.A."/>
            <person name="Schwartz D.C."/>
            <person name="Thamatrakoln K."/>
            <person name="Valentin K."/>
            <person name="Vardi A."/>
            <person name="Wilkerson F.P."/>
            <person name="Rokhsar D.S."/>
        </authorList>
    </citation>
    <scope>NUCLEOTIDE SEQUENCE [LARGE SCALE GENOMIC DNA]</scope>
    <source>
        <strain evidence="5 6">CCMP1335</strain>
    </source>
</reference>
<dbReference type="HOGENOM" id="CLU_254266_0_0_1"/>
<feature type="compositionally biased region" description="Basic and acidic residues" evidence="1">
    <location>
        <begin position="1345"/>
        <end position="1364"/>
    </location>
</feature>
<evidence type="ECO:0000259" key="3">
    <source>
        <dbReference type="Pfam" id="PF08084"/>
    </source>
</evidence>
<dbReference type="RefSeq" id="XP_002290872.1">
    <property type="nucleotide sequence ID" value="XM_002290836.1"/>
</dbReference>
<dbReference type="SUPFAM" id="SSF53098">
    <property type="entry name" value="Ribonuclease H-like"/>
    <property type="match status" value="1"/>
</dbReference>
<feature type="region of interest" description="Disordered" evidence="1">
    <location>
        <begin position="1074"/>
        <end position="1096"/>
    </location>
</feature>
<dbReference type="EMBL" id="CM000642">
    <property type="protein sequence ID" value="EED92624.1"/>
    <property type="molecule type" value="Genomic_DNA"/>
</dbReference>
<dbReference type="Pfam" id="PF08083">
    <property type="entry name" value="PROCN"/>
    <property type="match status" value="2"/>
</dbReference>
<evidence type="ECO:0000259" key="4">
    <source>
        <dbReference type="Pfam" id="PF10598"/>
    </source>
</evidence>
<dbReference type="GO" id="GO:0000244">
    <property type="term" value="P:spliceosomal tri-snRNP complex assembly"/>
    <property type="evidence" value="ECO:0000318"/>
    <property type="project" value="GO_Central"/>
</dbReference>
<evidence type="ECO:0000313" key="5">
    <source>
        <dbReference type="EMBL" id="EED92624.1"/>
    </source>
</evidence>
<dbReference type="InterPro" id="IPR019582">
    <property type="entry name" value="RRM_spliceosomal_PrP8"/>
</dbReference>
<feature type="domain" description="PROCN" evidence="2">
    <location>
        <begin position="55"/>
        <end position="234"/>
    </location>
</feature>
<dbReference type="GO" id="GO:0030620">
    <property type="term" value="F:U2 snRNA binding"/>
    <property type="evidence" value="ECO:0000318"/>
    <property type="project" value="GO_Central"/>
</dbReference>
<dbReference type="Gene3D" id="3.40.140.10">
    <property type="entry name" value="Cytidine Deaminase, domain 2"/>
    <property type="match status" value="1"/>
</dbReference>
<dbReference type="InterPro" id="IPR012984">
    <property type="entry name" value="PROCT"/>
</dbReference>
<feature type="domain" description="RNA recognition motif spliceosomal PrP8" evidence="4">
    <location>
        <begin position="410"/>
        <end position="500"/>
    </location>
</feature>
<dbReference type="eggNOG" id="KOG1795">
    <property type="taxonomic scope" value="Eukaryota"/>
</dbReference>
<dbReference type="InterPro" id="IPR012592">
    <property type="entry name" value="PROCN"/>
</dbReference>
<dbReference type="GO" id="GO:0030619">
    <property type="term" value="F:U1 snRNA binding"/>
    <property type="evidence" value="ECO:0000318"/>
    <property type="project" value="GO_Central"/>
</dbReference>
<feature type="domain" description="PROCN" evidence="2">
    <location>
        <begin position="1"/>
        <end position="35"/>
    </location>
</feature>
<dbReference type="GO" id="GO:0017070">
    <property type="term" value="F:U6 snRNA binding"/>
    <property type="evidence" value="ECO:0000318"/>
    <property type="project" value="GO_Central"/>
</dbReference>